<sequence length="469" mass="51830">MRLSIPLALALVALAANAAVPLAAPRPKQPAPPPRAVTAPTSAITAATFPIAKHQLANGLTILTHEDHSVPTVTFWQWFKVGSRNEQPGITGISHFFEHMMFNGSKNVAPKEYDRILESNGGYSNAFTSNDQTAYYEDIASDRVGVLFELDSDRMASLSLLPDQLKSEIEVVKEERRLRTDNSIPGMLDEQLYATAFVAGPYGWPVIGWMKDLERITREDCVEYFRTYYAPNNCILVVAGHFDTKTVLAQIEKAFGSIPAQKPPAEPFDSEPEQRGERRVNVLYPAEAESFQIGYKAPGVRGDDVWVLDVISTILSRGESSRLHEALVVDQQIALDASSYFGTRLNPGLFEFAVEMRPGKTAADGERALQAVLDKFVKDGPTDRELQKAKNILEARFVKGLKTNNGVGEAIAFAEHVLGDYKRMYETPERYRRVTAADVKRVAKEVFVSTRRTVAVLVPESREGAGGTP</sequence>
<dbReference type="PANTHER" id="PTHR11851:SF49">
    <property type="entry name" value="MITOCHONDRIAL-PROCESSING PEPTIDASE SUBUNIT ALPHA"/>
    <property type="match status" value="1"/>
</dbReference>
<evidence type="ECO:0000313" key="5">
    <source>
        <dbReference type="EMBL" id="NOT34781.1"/>
    </source>
</evidence>
<dbReference type="Pfam" id="PF00675">
    <property type="entry name" value="Peptidase_M16"/>
    <property type="match status" value="1"/>
</dbReference>
<evidence type="ECO:0000256" key="1">
    <source>
        <dbReference type="ARBA" id="ARBA00007261"/>
    </source>
</evidence>
<keyword evidence="2" id="KW-0732">Signal</keyword>
<dbReference type="InterPro" id="IPR050361">
    <property type="entry name" value="MPP/UQCRC_Complex"/>
</dbReference>
<gene>
    <name evidence="5" type="ORF">HOP12_11500</name>
</gene>
<dbReference type="AlphaFoldDB" id="A0A849SK06"/>
<dbReference type="EMBL" id="JABFRW010000146">
    <property type="protein sequence ID" value="NOT34781.1"/>
    <property type="molecule type" value="Genomic_DNA"/>
</dbReference>
<dbReference type="InterPro" id="IPR011765">
    <property type="entry name" value="Pept_M16_N"/>
</dbReference>
<dbReference type="PANTHER" id="PTHR11851">
    <property type="entry name" value="METALLOPROTEASE"/>
    <property type="match status" value="1"/>
</dbReference>
<feature type="chain" id="PRO_5032453511" evidence="2">
    <location>
        <begin position="19"/>
        <end position="469"/>
    </location>
</feature>
<feature type="domain" description="Peptidase M16 N-terminal" evidence="3">
    <location>
        <begin position="62"/>
        <end position="206"/>
    </location>
</feature>
<organism evidence="5 6">
    <name type="scientific">Eiseniibacteriota bacterium</name>
    <dbReference type="NCBI Taxonomy" id="2212470"/>
    <lineage>
        <taxon>Bacteria</taxon>
        <taxon>Candidatus Eiseniibacteriota</taxon>
    </lineage>
</organism>
<dbReference type="InterPro" id="IPR011249">
    <property type="entry name" value="Metalloenz_LuxS/M16"/>
</dbReference>
<proteinExistence type="inferred from homology"/>
<dbReference type="SUPFAM" id="SSF63411">
    <property type="entry name" value="LuxS/MPP-like metallohydrolase"/>
    <property type="match status" value="2"/>
</dbReference>
<comment type="similarity">
    <text evidence="1">Belongs to the peptidase M16 family.</text>
</comment>
<feature type="signal peptide" evidence="2">
    <location>
        <begin position="1"/>
        <end position="18"/>
    </location>
</feature>
<dbReference type="InterPro" id="IPR007863">
    <property type="entry name" value="Peptidase_M16_C"/>
</dbReference>
<dbReference type="Proteomes" id="UP000580839">
    <property type="component" value="Unassembled WGS sequence"/>
</dbReference>
<dbReference type="Pfam" id="PF05193">
    <property type="entry name" value="Peptidase_M16_C"/>
    <property type="match status" value="1"/>
</dbReference>
<evidence type="ECO:0000256" key="2">
    <source>
        <dbReference type="SAM" id="SignalP"/>
    </source>
</evidence>
<comment type="caution">
    <text evidence="5">The sequence shown here is derived from an EMBL/GenBank/DDBJ whole genome shotgun (WGS) entry which is preliminary data.</text>
</comment>
<feature type="domain" description="Peptidase M16 C-terminal" evidence="4">
    <location>
        <begin position="215"/>
        <end position="393"/>
    </location>
</feature>
<evidence type="ECO:0000259" key="3">
    <source>
        <dbReference type="Pfam" id="PF00675"/>
    </source>
</evidence>
<evidence type="ECO:0000259" key="4">
    <source>
        <dbReference type="Pfam" id="PF05193"/>
    </source>
</evidence>
<dbReference type="GO" id="GO:0046872">
    <property type="term" value="F:metal ion binding"/>
    <property type="evidence" value="ECO:0007669"/>
    <property type="project" value="InterPro"/>
</dbReference>
<accession>A0A849SK06</accession>
<reference evidence="5 6" key="1">
    <citation type="submission" date="2020-04" db="EMBL/GenBank/DDBJ databases">
        <title>Metagenomic profiling of ammonia- and methane-oxidizing microorganisms in a Dutch drinking water treatment plant.</title>
        <authorList>
            <person name="Poghosyan L."/>
            <person name="Leucker S."/>
        </authorList>
    </citation>
    <scope>NUCLEOTIDE SEQUENCE [LARGE SCALE GENOMIC DNA]</scope>
    <source>
        <strain evidence="5">S-RSF-IL-03</strain>
    </source>
</reference>
<dbReference type="Gene3D" id="3.30.830.10">
    <property type="entry name" value="Metalloenzyme, LuxS/M16 peptidase-like"/>
    <property type="match status" value="2"/>
</dbReference>
<evidence type="ECO:0000313" key="6">
    <source>
        <dbReference type="Proteomes" id="UP000580839"/>
    </source>
</evidence>
<name>A0A849SK06_UNCEI</name>
<protein>
    <submittedName>
        <fullName evidence="5">Insulinase family protein</fullName>
    </submittedName>
</protein>